<evidence type="ECO:0000259" key="8">
    <source>
        <dbReference type="Pfam" id="PF02687"/>
    </source>
</evidence>
<feature type="domain" description="ABC3 transporter permease C-terminal" evidence="8">
    <location>
        <begin position="271"/>
        <end position="395"/>
    </location>
</feature>
<keyword evidence="5 7" id="KW-0472">Membrane</keyword>
<comment type="caution">
    <text evidence="10">The sequence shown here is derived from an EMBL/GenBank/DDBJ whole genome shotgun (WGS) entry which is preliminary data.</text>
</comment>
<comment type="subcellular location">
    <subcellularLocation>
        <location evidence="1">Cell membrane</location>
        <topology evidence="1">Multi-pass membrane protein</topology>
    </subcellularLocation>
</comment>
<keyword evidence="2" id="KW-1003">Cell membrane</keyword>
<evidence type="ECO:0000256" key="7">
    <source>
        <dbReference type="SAM" id="Phobius"/>
    </source>
</evidence>
<evidence type="ECO:0000256" key="2">
    <source>
        <dbReference type="ARBA" id="ARBA00022475"/>
    </source>
</evidence>
<name>A0A1G2CVQ1_9BACT</name>
<evidence type="ECO:0008006" key="12">
    <source>
        <dbReference type="Google" id="ProtNLM"/>
    </source>
</evidence>
<dbReference type="PANTHER" id="PTHR30572:SF4">
    <property type="entry name" value="ABC TRANSPORTER PERMEASE YTRF"/>
    <property type="match status" value="1"/>
</dbReference>
<keyword evidence="3 7" id="KW-0812">Transmembrane</keyword>
<comment type="similarity">
    <text evidence="6">Belongs to the ABC-4 integral membrane protein family.</text>
</comment>
<feature type="transmembrane region" description="Helical" evidence="7">
    <location>
        <begin position="314"/>
        <end position="341"/>
    </location>
</feature>
<dbReference type="GO" id="GO:0005886">
    <property type="term" value="C:plasma membrane"/>
    <property type="evidence" value="ECO:0007669"/>
    <property type="project" value="UniProtKB-SubCell"/>
</dbReference>
<evidence type="ECO:0000256" key="5">
    <source>
        <dbReference type="ARBA" id="ARBA00023136"/>
    </source>
</evidence>
<dbReference type="InterPro" id="IPR050250">
    <property type="entry name" value="Macrolide_Exporter_MacB"/>
</dbReference>
<dbReference type="GO" id="GO:0022857">
    <property type="term" value="F:transmembrane transporter activity"/>
    <property type="evidence" value="ECO:0007669"/>
    <property type="project" value="TreeGrafter"/>
</dbReference>
<sequence>MRLQDIAMLSTRAFKTNPARTWLTIAGMGVGTGAVVTLVGLGFGLQNIILEQIVFGETLLSLSVNNPPSKAVQLTDRSIKEFAALPNVKDVTPLASFPALITIEGLSGNAFLQGAEPAFFRYSGATAVAGDLFLAGNEAKDKDGVILTKAVLKLFAINTPKDALGKMVNFRVFILKEGTDESEQVAIDKSYKVVGVTNEENFIAAIIPLSELQNHVQTKTYDKVQVRITKSDFLDPTQTEIVKKGYVVTALSKTVEQANKIFQGIQAVLAVFGGIALTVSAIGMFNTMTVTLLERTAEIGIMRTLGASSGDIQILFVAEAVIVGFLGGIMGILFGATIGFVLNSIMNVAASNFGGKSVSLFSFPLTFLTFIAVFSAIVGFLTGVFPARRAASLNPLDAIRYK</sequence>
<keyword evidence="4 7" id="KW-1133">Transmembrane helix</keyword>
<feature type="transmembrane region" description="Helical" evidence="7">
    <location>
        <begin position="21"/>
        <end position="45"/>
    </location>
</feature>
<evidence type="ECO:0000259" key="9">
    <source>
        <dbReference type="Pfam" id="PF12704"/>
    </source>
</evidence>
<evidence type="ECO:0000256" key="1">
    <source>
        <dbReference type="ARBA" id="ARBA00004651"/>
    </source>
</evidence>
<reference evidence="10 11" key="1">
    <citation type="journal article" date="2016" name="Nat. Commun.">
        <title>Thousands of microbial genomes shed light on interconnected biogeochemical processes in an aquifer system.</title>
        <authorList>
            <person name="Anantharaman K."/>
            <person name="Brown C.T."/>
            <person name="Hug L.A."/>
            <person name="Sharon I."/>
            <person name="Castelle C.J."/>
            <person name="Probst A.J."/>
            <person name="Thomas B.C."/>
            <person name="Singh A."/>
            <person name="Wilkins M.J."/>
            <person name="Karaoz U."/>
            <person name="Brodie E.L."/>
            <person name="Williams K.H."/>
            <person name="Hubbard S.S."/>
            <person name="Banfield J.F."/>
        </authorList>
    </citation>
    <scope>NUCLEOTIDE SEQUENCE [LARGE SCALE GENOMIC DNA]</scope>
</reference>
<feature type="transmembrane region" description="Helical" evidence="7">
    <location>
        <begin position="267"/>
        <end position="293"/>
    </location>
</feature>
<dbReference type="AlphaFoldDB" id="A0A1G2CVQ1"/>
<dbReference type="Pfam" id="PF12704">
    <property type="entry name" value="MacB_PCD"/>
    <property type="match status" value="1"/>
</dbReference>
<organism evidence="10 11">
    <name type="scientific">Candidatus Lloydbacteria bacterium RIFCSPHIGHO2_01_FULL_49_22</name>
    <dbReference type="NCBI Taxonomy" id="1798658"/>
    <lineage>
        <taxon>Bacteria</taxon>
        <taxon>Candidatus Lloydiibacteriota</taxon>
    </lineage>
</organism>
<evidence type="ECO:0000256" key="6">
    <source>
        <dbReference type="ARBA" id="ARBA00038076"/>
    </source>
</evidence>
<protein>
    <recommendedName>
        <fullName evidence="12">ABC3 transporter permease protein domain-containing protein</fullName>
    </recommendedName>
</protein>
<dbReference type="Pfam" id="PF02687">
    <property type="entry name" value="FtsX"/>
    <property type="match status" value="1"/>
</dbReference>
<proteinExistence type="inferred from homology"/>
<evidence type="ECO:0000256" key="3">
    <source>
        <dbReference type="ARBA" id="ARBA00022692"/>
    </source>
</evidence>
<gene>
    <name evidence="10" type="ORF">A2845_03180</name>
</gene>
<dbReference type="Proteomes" id="UP000177122">
    <property type="component" value="Unassembled WGS sequence"/>
</dbReference>
<feature type="domain" description="MacB-like periplasmic core" evidence="9">
    <location>
        <begin position="21"/>
        <end position="241"/>
    </location>
</feature>
<accession>A0A1G2CVQ1</accession>
<dbReference type="InterPro" id="IPR003838">
    <property type="entry name" value="ABC3_permease_C"/>
</dbReference>
<evidence type="ECO:0000313" key="11">
    <source>
        <dbReference type="Proteomes" id="UP000177122"/>
    </source>
</evidence>
<feature type="transmembrane region" description="Helical" evidence="7">
    <location>
        <begin position="361"/>
        <end position="385"/>
    </location>
</feature>
<dbReference type="EMBL" id="MHLI01000011">
    <property type="protein sequence ID" value="OGZ05433.1"/>
    <property type="molecule type" value="Genomic_DNA"/>
</dbReference>
<dbReference type="InterPro" id="IPR025857">
    <property type="entry name" value="MacB_PCD"/>
</dbReference>
<evidence type="ECO:0000256" key="4">
    <source>
        <dbReference type="ARBA" id="ARBA00022989"/>
    </source>
</evidence>
<evidence type="ECO:0000313" key="10">
    <source>
        <dbReference type="EMBL" id="OGZ05433.1"/>
    </source>
</evidence>
<dbReference type="PANTHER" id="PTHR30572">
    <property type="entry name" value="MEMBRANE COMPONENT OF TRANSPORTER-RELATED"/>
    <property type="match status" value="1"/>
</dbReference>